<feature type="compositionally biased region" description="Polar residues" evidence="1">
    <location>
        <begin position="91"/>
        <end position="102"/>
    </location>
</feature>
<feature type="compositionally biased region" description="Low complexity" evidence="1">
    <location>
        <begin position="257"/>
        <end position="276"/>
    </location>
</feature>
<feature type="compositionally biased region" description="Polar residues" evidence="1">
    <location>
        <begin position="150"/>
        <end position="172"/>
    </location>
</feature>
<dbReference type="AlphaFoldDB" id="A0A6J6X4N0"/>
<proteinExistence type="predicted"/>
<accession>A0A6J6X4N0</accession>
<dbReference type="EMBL" id="CAEZZU010000220">
    <property type="protein sequence ID" value="CAB4789057.1"/>
    <property type="molecule type" value="Genomic_DNA"/>
</dbReference>
<name>A0A6J6X4N0_9ZZZZ</name>
<feature type="compositionally biased region" description="Polar residues" evidence="1">
    <location>
        <begin position="115"/>
        <end position="133"/>
    </location>
</feature>
<feature type="compositionally biased region" description="Polar residues" evidence="1">
    <location>
        <begin position="55"/>
        <end position="80"/>
    </location>
</feature>
<feature type="region of interest" description="Disordered" evidence="1">
    <location>
        <begin position="223"/>
        <end position="276"/>
    </location>
</feature>
<organism evidence="2">
    <name type="scientific">freshwater metagenome</name>
    <dbReference type="NCBI Taxonomy" id="449393"/>
    <lineage>
        <taxon>unclassified sequences</taxon>
        <taxon>metagenomes</taxon>
        <taxon>ecological metagenomes</taxon>
    </lineage>
</organism>
<protein>
    <submittedName>
        <fullName evidence="2">Unannotated protein</fullName>
    </submittedName>
</protein>
<reference evidence="2" key="1">
    <citation type="submission" date="2020-05" db="EMBL/GenBank/DDBJ databases">
        <authorList>
            <person name="Chiriac C."/>
            <person name="Salcher M."/>
            <person name="Ghai R."/>
            <person name="Kavagutti S V."/>
        </authorList>
    </citation>
    <scope>NUCLEOTIDE SEQUENCE</scope>
</reference>
<gene>
    <name evidence="2" type="ORF">UFOPK2925_01297</name>
</gene>
<feature type="region of interest" description="Disordered" evidence="1">
    <location>
        <begin position="55"/>
        <end position="209"/>
    </location>
</feature>
<evidence type="ECO:0000313" key="2">
    <source>
        <dbReference type="EMBL" id="CAB4789057.1"/>
    </source>
</evidence>
<evidence type="ECO:0000256" key="1">
    <source>
        <dbReference type="SAM" id="MobiDB-lite"/>
    </source>
</evidence>
<feature type="compositionally biased region" description="Polar residues" evidence="1">
    <location>
        <begin position="184"/>
        <end position="209"/>
    </location>
</feature>
<sequence>MVCSAASWVTTQPRPVATSEVIGPIDITAACGEGTPPRTSVRFFTVEPEVNVTRSTSPLRTCSRRTGSGSARTVRYTSRISTEKPRAVKPSGSTSRASSALAMSTRAPSPVGSGIASSSDSATKRSGSRSQRNPRAASDAAVPGPIAATFTPQNTRASSPATSIPLSKNPSTPLGEVKMIHSKPPSSGRVTSRGSILMDGSSSTSAPRISSLSRSELACSRARVTTMRAPRSGRCSNHEKSRAATSPTTIADGERMPASPASASVVRSVCCSGRVP</sequence>